<evidence type="ECO:0000313" key="2">
    <source>
        <dbReference type="Proteomes" id="UP000053593"/>
    </source>
</evidence>
<sequence>MSSVPEPTASVELSIFDALSASVTFGTGWLVEGEINVQALEQALSRVIDRWRLFAGRLQRQSDVWIVKIPLGPLPADYLTYSISTSHSEKPLSSFVSLPLVASSPVLEPSLYMPSSLPTSNEEYERRSHPLVSFHIVRFAPETTTMIHYECLGLVLPHGVVDGIGAAYLCEAIVAELNGVEWEVPPLPKEGIHKSSAHSILESESFTRLIAPPKVDPETVQEMPISGKEIMERKGRILIILPNIAKSLVEQVRKEAQSPNHITTGDVLSAWVVKTLYQNDLSTSKSVMVQSLASFRHLFRSFPELKSIGSPHNYLALLPVPLLPVSYIQRVTVAELARMFSRSRNAFCEYDVSLFYKQLTGSLPFPTGDDDANVVPLVISNASKWRLIEMDWSKIGVKETICAYRMLHEYDKAGKDAVQMIGRLPNGSIVLDTILSDESIAKLEEGLEKIKERI</sequence>
<accession>A0A0D0C8P2</accession>
<dbReference type="AlphaFoldDB" id="A0A0D0C8P2"/>
<name>A0A0D0C8P2_9AGAR</name>
<proteinExistence type="predicted"/>
<evidence type="ECO:0008006" key="3">
    <source>
        <dbReference type="Google" id="ProtNLM"/>
    </source>
</evidence>
<evidence type="ECO:0000313" key="1">
    <source>
        <dbReference type="EMBL" id="KIK51143.1"/>
    </source>
</evidence>
<dbReference type="HOGENOM" id="CLU_509979_0_0_1"/>
<gene>
    <name evidence="1" type="ORF">GYMLUDRAFT_181795</name>
</gene>
<dbReference type="InterPro" id="IPR023213">
    <property type="entry name" value="CAT-like_dom_sf"/>
</dbReference>
<dbReference type="Gene3D" id="3.30.559.10">
    <property type="entry name" value="Chloramphenicol acetyltransferase-like domain"/>
    <property type="match status" value="1"/>
</dbReference>
<keyword evidence="2" id="KW-1185">Reference proteome</keyword>
<dbReference type="Proteomes" id="UP000053593">
    <property type="component" value="Unassembled WGS sequence"/>
</dbReference>
<dbReference type="SUPFAM" id="SSF52777">
    <property type="entry name" value="CoA-dependent acyltransferases"/>
    <property type="match status" value="1"/>
</dbReference>
<reference evidence="1 2" key="1">
    <citation type="submission" date="2014-04" db="EMBL/GenBank/DDBJ databases">
        <title>Evolutionary Origins and Diversification of the Mycorrhizal Mutualists.</title>
        <authorList>
            <consortium name="DOE Joint Genome Institute"/>
            <consortium name="Mycorrhizal Genomics Consortium"/>
            <person name="Kohler A."/>
            <person name="Kuo A."/>
            <person name="Nagy L.G."/>
            <person name="Floudas D."/>
            <person name="Copeland A."/>
            <person name="Barry K.W."/>
            <person name="Cichocki N."/>
            <person name="Veneault-Fourrey C."/>
            <person name="LaButti K."/>
            <person name="Lindquist E.A."/>
            <person name="Lipzen A."/>
            <person name="Lundell T."/>
            <person name="Morin E."/>
            <person name="Murat C."/>
            <person name="Riley R."/>
            <person name="Ohm R."/>
            <person name="Sun H."/>
            <person name="Tunlid A."/>
            <person name="Henrissat B."/>
            <person name="Grigoriev I.V."/>
            <person name="Hibbett D.S."/>
            <person name="Martin F."/>
        </authorList>
    </citation>
    <scope>NUCLEOTIDE SEQUENCE [LARGE SCALE GENOMIC DNA]</scope>
    <source>
        <strain evidence="1 2">FD-317 M1</strain>
    </source>
</reference>
<dbReference type="EMBL" id="KN834871">
    <property type="protein sequence ID" value="KIK51143.1"/>
    <property type="molecule type" value="Genomic_DNA"/>
</dbReference>
<protein>
    <recommendedName>
        <fullName evidence="3">Alcohol acetyltransferase</fullName>
    </recommendedName>
</protein>
<organism evidence="1 2">
    <name type="scientific">Collybiopsis luxurians FD-317 M1</name>
    <dbReference type="NCBI Taxonomy" id="944289"/>
    <lineage>
        <taxon>Eukaryota</taxon>
        <taxon>Fungi</taxon>
        <taxon>Dikarya</taxon>
        <taxon>Basidiomycota</taxon>
        <taxon>Agaricomycotina</taxon>
        <taxon>Agaricomycetes</taxon>
        <taxon>Agaricomycetidae</taxon>
        <taxon>Agaricales</taxon>
        <taxon>Marasmiineae</taxon>
        <taxon>Omphalotaceae</taxon>
        <taxon>Collybiopsis</taxon>
        <taxon>Collybiopsis luxurians</taxon>
    </lineage>
</organism>
<dbReference type="OrthoDB" id="21502at2759"/>